<feature type="region of interest" description="Disordered" evidence="2">
    <location>
        <begin position="305"/>
        <end position="339"/>
    </location>
</feature>
<dbReference type="AlphaFoldDB" id="A0A9P5JVS4"/>
<evidence type="ECO:0000313" key="3">
    <source>
        <dbReference type="EMBL" id="KAF8465883.1"/>
    </source>
</evidence>
<dbReference type="Proteomes" id="UP000759537">
    <property type="component" value="Unassembled WGS sequence"/>
</dbReference>
<organism evidence="3 4">
    <name type="scientific">Russula ochroleuca</name>
    <dbReference type="NCBI Taxonomy" id="152965"/>
    <lineage>
        <taxon>Eukaryota</taxon>
        <taxon>Fungi</taxon>
        <taxon>Dikarya</taxon>
        <taxon>Basidiomycota</taxon>
        <taxon>Agaricomycotina</taxon>
        <taxon>Agaricomycetes</taxon>
        <taxon>Russulales</taxon>
        <taxon>Russulaceae</taxon>
        <taxon>Russula</taxon>
    </lineage>
</organism>
<protein>
    <submittedName>
        <fullName evidence="3">Uncharacterized protein</fullName>
    </submittedName>
</protein>
<keyword evidence="1" id="KW-0175">Coiled coil</keyword>
<feature type="compositionally biased region" description="Basic and acidic residues" evidence="2">
    <location>
        <begin position="212"/>
        <end position="221"/>
    </location>
</feature>
<comment type="caution">
    <text evidence="3">The sequence shown here is derived from an EMBL/GenBank/DDBJ whole genome shotgun (WGS) entry which is preliminary data.</text>
</comment>
<dbReference type="EMBL" id="WHVB01000044">
    <property type="protein sequence ID" value="KAF8465883.1"/>
    <property type="molecule type" value="Genomic_DNA"/>
</dbReference>
<reference evidence="3" key="1">
    <citation type="submission" date="2019-10" db="EMBL/GenBank/DDBJ databases">
        <authorList>
            <consortium name="DOE Joint Genome Institute"/>
            <person name="Kuo A."/>
            <person name="Miyauchi S."/>
            <person name="Kiss E."/>
            <person name="Drula E."/>
            <person name="Kohler A."/>
            <person name="Sanchez-Garcia M."/>
            <person name="Andreopoulos B."/>
            <person name="Barry K.W."/>
            <person name="Bonito G."/>
            <person name="Buee M."/>
            <person name="Carver A."/>
            <person name="Chen C."/>
            <person name="Cichocki N."/>
            <person name="Clum A."/>
            <person name="Culley D."/>
            <person name="Crous P.W."/>
            <person name="Fauchery L."/>
            <person name="Girlanda M."/>
            <person name="Hayes R."/>
            <person name="Keri Z."/>
            <person name="LaButti K."/>
            <person name="Lipzen A."/>
            <person name="Lombard V."/>
            <person name="Magnuson J."/>
            <person name="Maillard F."/>
            <person name="Morin E."/>
            <person name="Murat C."/>
            <person name="Nolan M."/>
            <person name="Ohm R."/>
            <person name="Pangilinan J."/>
            <person name="Pereira M."/>
            <person name="Perotto S."/>
            <person name="Peter M."/>
            <person name="Riley R."/>
            <person name="Sitrit Y."/>
            <person name="Stielow B."/>
            <person name="Szollosi G."/>
            <person name="Zifcakova L."/>
            <person name="Stursova M."/>
            <person name="Spatafora J.W."/>
            <person name="Tedersoo L."/>
            <person name="Vaario L.-M."/>
            <person name="Yamada A."/>
            <person name="Yan M."/>
            <person name="Wang P."/>
            <person name="Xu J."/>
            <person name="Bruns T."/>
            <person name="Baldrian P."/>
            <person name="Vilgalys R."/>
            <person name="Henrissat B."/>
            <person name="Grigoriev I.V."/>
            <person name="Hibbett D."/>
            <person name="Nagy L.G."/>
            <person name="Martin F.M."/>
        </authorList>
    </citation>
    <scope>NUCLEOTIDE SEQUENCE</scope>
    <source>
        <strain evidence="3">Prilba</strain>
    </source>
</reference>
<evidence type="ECO:0000313" key="4">
    <source>
        <dbReference type="Proteomes" id="UP000759537"/>
    </source>
</evidence>
<evidence type="ECO:0000256" key="1">
    <source>
        <dbReference type="SAM" id="Coils"/>
    </source>
</evidence>
<feature type="compositionally biased region" description="Basic residues" evidence="2">
    <location>
        <begin position="196"/>
        <end position="211"/>
    </location>
</feature>
<proteinExistence type="predicted"/>
<accession>A0A9P5JVS4</accession>
<name>A0A9P5JVS4_9AGAM</name>
<feature type="region of interest" description="Disordered" evidence="2">
    <location>
        <begin position="185"/>
        <end position="221"/>
    </location>
</feature>
<evidence type="ECO:0000256" key="2">
    <source>
        <dbReference type="SAM" id="MobiDB-lite"/>
    </source>
</evidence>
<keyword evidence="4" id="KW-1185">Reference proteome</keyword>
<feature type="region of interest" description="Disordered" evidence="2">
    <location>
        <begin position="35"/>
        <end position="110"/>
    </location>
</feature>
<feature type="coiled-coil region" evidence="1">
    <location>
        <begin position="116"/>
        <end position="163"/>
    </location>
</feature>
<reference evidence="3" key="2">
    <citation type="journal article" date="2020" name="Nat. Commun.">
        <title>Large-scale genome sequencing of mycorrhizal fungi provides insights into the early evolution of symbiotic traits.</title>
        <authorList>
            <person name="Miyauchi S."/>
            <person name="Kiss E."/>
            <person name="Kuo A."/>
            <person name="Drula E."/>
            <person name="Kohler A."/>
            <person name="Sanchez-Garcia M."/>
            <person name="Morin E."/>
            <person name="Andreopoulos B."/>
            <person name="Barry K.W."/>
            <person name="Bonito G."/>
            <person name="Buee M."/>
            <person name="Carver A."/>
            <person name="Chen C."/>
            <person name="Cichocki N."/>
            <person name="Clum A."/>
            <person name="Culley D."/>
            <person name="Crous P.W."/>
            <person name="Fauchery L."/>
            <person name="Girlanda M."/>
            <person name="Hayes R.D."/>
            <person name="Keri Z."/>
            <person name="LaButti K."/>
            <person name="Lipzen A."/>
            <person name="Lombard V."/>
            <person name="Magnuson J."/>
            <person name="Maillard F."/>
            <person name="Murat C."/>
            <person name="Nolan M."/>
            <person name="Ohm R.A."/>
            <person name="Pangilinan J."/>
            <person name="Pereira M.F."/>
            <person name="Perotto S."/>
            <person name="Peter M."/>
            <person name="Pfister S."/>
            <person name="Riley R."/>
            <person name="Sitrit Y."/>
            <person name="Stielow J.B."/>
            <person name="Szollosi G."/>
            <person name="Zifcakova L."/>
            <person name="Stursova M."/>
            <person name="Spatafora J.W."/>
            <person name="Tedersoo L."/>
            <person name="Vaario L.M."/>
            <person name="Yamada A."/>
            <person name="Yan M."/>
            <person name="Wang P."/>
            <person name="Xu J."/>
            <person name="Bruns T."/>
            <person name="Baldrian P."/>
            <person name="Vilgalys R."/>
            <person name="Dunand C."/>
            <person name="Henrissat B."/>
            <person name="Grigoriev I.V."/>
            <person name="Hibbett D."/>
            <person name="Nagy L.G."/>
            <person name="Martin F.M."/>
        </authorList>
    </citation>
    <scope>NUCLEOTIDE SEQUENCE</scope>
    <source>
        <strain evidence="3">Prilba</strain>
    </source>
</reference>
<gene>
    <name evidence="3" type="ORF">DFH94DRAFT_821567</name>
</gene>
<sequence>MSRRRLVRSYAIADLEDIDATAAAAAAAAAAATAAAAAEVAAAPPRAQKQTRYAGDTESDDDTNAADHANASTVGRPTTVNRKVVPCRSPLPARAKQVVNPGAPDMAKPKQTSSELNAAAEQKATIQHQENELEQQKISMLAEMELEEEFEEEEEERTLVRKLAHANGLDDTEDVVVQSEDICTSVSSGEDDNTAKVKKVAPKQTRKKKRPAKGETRAAVDKAKANMKLDGKRFMSSKVNANATVENTSTLGGLEDEDASSEILATLAVSEGPSQTNDMHCFHSPNKHANIIQFVLIDDGGSDSTTIGQPLAPTKPPKAARKSTVKPKEQKASKAMGKPVTAIKATKPNSGGLVVTGTSASDLSSLPEFACAAWSTKFLPTLYDCLGCSSNPFVINPNIVKAIQEVVDFTYPGSEYIVHANDKLVTMAKCRLHEKRAFFGREAIKIVSEFFNDNTYANNPKAIADYAQWAVRVNGPGLFSKPTPMNCTLPKSTDGYIKLEGIFGSDFIIRLVSQYLKWCKGSCHDYGWPVGVLSMAAAAVECAFLMYSM</sequence>
<dbReference type="OrthoDB" id="3070163at2759"/>